<accession>A0ABT7IAA8</accession>
<keyword evidence="4" id="KW-1134">Transmembrane beta strand</keyword>
<comment type="caution">
    <text evidence="13">The sequence shown here is derived from an EMBL/GenBank/DDBJ whole genome shotgun (WGS) entry which is preliminary data.</text>
</comment>
<evidence type="ECO:0000313" key="14">
    <source>
        <dbReference type="Proteomes" id="UP001227964"/>
    </source>
</evidence>
<protein>
    <submittedName>
        <fullName evidence="13">Porin</fullName>
    </submittedName>
</protein>
<keyword evidence="10" id="KW-0998">Cell outer membrane</keyword>
<sequence>MRKQKVLVSCIAAVVGGFTASGVVAQSRAPKISSDMPVSDVAVDVYGQLNYGVLVGDTGDGSEHFIVDNDNSGSRIGARLKGDLDGTDLTIGAHVELEYQQNASNKVTLEERSISGEFNERQLNLFVSGGFGKLSLGQGDGAANGNIERDLSGTKVISYTNPSLVGGSLDFLDDATSTRVALGATTSDQDFESRYSRVRYDLPAMGAFKPVISQGIKGGDDVTEVGARFSGEFGGRIDGALGYSVRDVGGVTGDSETLGGSLSWLHDTGINLTGAYSTTSDDNPANPDADFYLAKLGYKIGRHAFDIHYMETEDRAEEGDSAETVGVGYVFTPIKWFEAYAGYNNHSLDRPGADFDDVDTVLVGGRLKF</sequence>
<keyword evidence="3" id="KW-0813">Transport</keyword>
<dbReference type="InterPro" id="IPR050298">
    <property type="entry name" value="Gram-neg_bact_OMP"/>
</dbReference>
<keyword evidence="9" id="KW-0472">Membrane</keyword>
<evidence type="ECO:0000256" key="11">
    <source>
        <dbReference type="SAM" id="SignalP"/>
    </source>
</evidence>
<dbReference type="PANTHER" id="PTHR34501">
    <property type="entry name" value="PROTEIN YDDL-RELATED"/>
    <property type="match status" value="1"/>
</dbReference>
<dbReference type="Proteomes" id="UP001227964">
    <property type="component" value="Unassembled WGS sequence"/>
</dbReference>
<feature type="chain" id="PRO_5045369402" evidence="11">
    <location>
        <begin position="26"/>
        <end position="369"/>
    </location>
</feature>
<dbReference type="Gene3D" id="2.40.160.10">
    <property type="entry name" value="Porin"/>
    <property type="match status" value="1"/>
</dbReference>
<evidence type="ECO:0000313" key="13">
    <source>
        <dbReference type="EMBL" id="MDL0430605.1"/>
    </source>
</evidence>
<feature type="domain" description="Porin" evidence="12">
    <location>
        <begin position="12"/>
        <end position="346"/>
    </location>
</feature>
<evidence type="ECO:0000256" key="2">
    <source>
        <dbReference type="ARBA" id="ARBA00011233"/>
    </source>
</evidence>
<evidence type="ECO:0000256" key="6">
    <source>
        <dbReference type="ARBA" id="ARBA00022729"/>
    </source>
</evidence>
<gene>
    <name evidence="13" type="ORF">QPM17_05675</name>
</gene>
<proteinExistence type="predicted"/>
<keyword evidence="8" id="KW-0626">Porin</keyword>
<organism evidence="13 14">
    <name type="scientific">Marinobacter azerbaijanicus</name>
    <dbReference type="NCBI Taxonomy" id="3050455"/>
    <lineage>
        <taxon>Bacteria</taxon>
        <taxon>Pseudomonadati</taxon>
        <taxon>Pseudomonadota</taxon>
        <taxon>Gammaproteobacteria</taxon>
        <taxon>Pseudomonadales</taxon>
        <taxon>Marinobacteraceae</taxon>
        <taxon>Marinobacter</taxon>
    </lineage>
</organism>
<keyword evidence="7" id="KW-0406">Ion transport</keyword>
<evidence type="ECO:0000256" key="3">
    <source>
        <dbReference type="ARBA" id="ARBA00022448"/>
    </source>
</evidence>
<evidence type="ECO:0000256" key="7">
    <source>
        <dbReference type="ARBA" id="ARBA00023065"/>
    </source>
</evidence>
<dbReference type="Pfam" id="PF13609">
    <property type="entry name" value="Porin_4"/>
    <property type="match status" value="1"/>
</dbReference>
<keyword evidence="14" id="KW-1185">Reference proteome</keyword>
<evidence type="ECO:0000256" key="10">
    <source>
        <dbReference type="ARBA" id="ARBA00023237"/>
    </source>
</evidence>
<dbReference type="RefSeq" id="WP_285389526.1">
    <property type="nucleotide sequence ID" value="NZ_JASSVS010000002.1"/>
</dbReference>
<evidence type="ECO:0000256" key="1">
    <source>
        <dbReference type="ARBA" id="ARBA00004571"/>
    </source>
</evidence>
<comment type="subunit">
    <text evidence="2">Homotrimer.</text>
</comment>
<keyword evidence="6 11" id="KW-0732">Signal</keyword>
<evidence type="ECO:0000256" key="5">
    <source>
        <dbReference type="ARBA" id="ARBA00022692"/>
    </source>
</evidence>
<dbReference type="SUPFAM" id="SSF56935">
    <property type="entry name" value="Porins"/>
    <property type="match status" value="1"/>
</dbReference>
<dbReference type="EMBL" id="JASSVS010000002">
    <property type="protein sequence ID" value="MDL0430605.1"/>
    <property type="molecule type" value="Genomic_DNA"/>
</dbReference>
<evidence type="ECO:0000256" key="8">
    <source>
        <dbReference type="ARBA" id="ARBA00023114"/>
    </source>
</evidence>
<evidence type="ECO:0000256" key="9">
    <source>
        <dbReference type="ARBA" id="ARBA00023136"/>
    </source>
</evidence>
<name>A0ABT7IAA8_9GAMM</name>
<reference evidence="13 14" key="1">
    <citation type="submission" date="2023-06" db="EMBL/GenBank/DDBJ databases">
        <title>Marinobacter azerbaijanicus a moderately halophilic, isolated from Urmia Lake in Azerbaijan region of Iran.</title>
        <authorList>
            <person name="Sanchez-Porro C."/>
            <person name="Aghdam E.M."/>
            <person name="Saheb S.M."/>
            <person name="Tarhriz V."/>
            <person name="Kazemi E."/>
            <person name="Ammozegar M.A."/>
            <person name="Ventosa A."/>
            <person name="Hejazi M.S."/>
        </authorList>
    </citation>
    <scope>NUCLEOTIDE SEQUENCE [LARGE SCALE GENOMIC DNA]</scope>
    <source>
        <strain evidence="13 14">TBZ242</strain>
    </source>
</reference>
<dbReference type="InterPro" id="IPR023614">
    <property type="entry name" value="Porin_dom_sf"/>
</dbReference>
<evidence type="ECO:0000256" key="4">
    <source>
        <dbReference type="ARBA" id="ARBA00022452"/>
    </source>
</evidence>
<keyword evidence="5" id="KW-0812">Transmembrane</keyword>
<feature type="signal peptide" evidence="11">
    <location>
        <begin position="1"/>
        <end position="25"/>
    </location>
</feature>
<comment type="subcellular location">
    <subcellularLocation>
        <location evidence="1">Cell outer membrane</location>
        <topology evidence="1">Multi-pass membrane protein</topology>
    </subcellularLocation>
</comment>
<dbReference type="PANTHER" id="PTHR34501:SF9">
    <property type="entry name" value="MAJOR OUTER MEMBRANE PROTEIN P.IA"/>
    <property type="match status" value="1"/>
</dbReference>
<evidence type="ECO:0000259" key="12">
    <source>
        <dbReference type="Pfam" id="PF13609"/>
    </source>
</evidence>
<dbReference type="InterPro" id="IPR033900">
    <property type="entry name" value="Gram_neg_porin_domain"/>
</dbReference>